<accession>A0A7G2C6A7</accession>
<dbReference type="AlphaFoldDB" id="A0A7G2C6A7"/>
<protein>
    <submittedName>
        <fullName evidence="6">Cyclin, N-terminal domain containing protein, putative</fullName>
    </submittedName>
</protein>
<dbReference type="EMBL" id="LR877148">
    <property type="protein sequence ID" value="CAD2215005.1"/>
    <property type="molecule type" value="Genomic_DNA"/>
</dbReference>
<dbReference type="SMART" id="SM00385">
    <property type="entry name" value="CYCLIN"/>
    <property type="match status" value="1"/>
</dbReference>
<dbReference type="SUPFAM" id="SSF47954">
    <property type="entry name" value="Cyclin-like"/>
    <property type="match status" value="1"/>
</dbReference>
<dbReference type="InterPro" id="IPR013763">
    <property type="entry name" value="Cyclin-like_dom"/>
</dbReference>
<evidence type="ECO:0000313" key="6">
    <source>
        <dbReference type="EMBL" id="CAD2215005.1"/>
    </source>
</evidence>
<dbReference type="GO" id="GO:0019887">
    <property type="term" value="F:protein kinase regulator activity"/>
    <property type="evidence" value="ECO:0007669"/>
    <property type="project" value="UniProtKB-ARBA"/>
</dbReference>
<dbReference type="Proteomes" id="UP000515908">
    <property type="component" value="Chromosome 04"/>
</dbReference>
<dbReference type="Pfam" id="PF00134">
    <property type="entry name" value="Cyclin_N"/>
    <property type="match status" value="1"/>
</dbReference>
<dbReference type="InterPro" id="IPR006671">
    <property type="entry name" value="Cyclin_N"/>
</dbReference>
<keyword evidence="1" id="KW-0132">Cell division</keyword>
<evidence type="ECO:0000256" key="3">
    <source>
        <dbReference type="ARBA" id="ARBA00023306"/>
    </source>
</evidence>
<proteinExistence type="inferred from homology"/>
<dbReference type="InterPro" id="IPR039361">
    <property type="entry name" value="Cyclin"/>
</dbReference>
<keyword evidence="7" id="KW-1185">Reference proteome</keyword>
<dbReference type="PANTHER" id="PTHR10177">
    <property type="entry name" value="CYCLINS"/>
    <property type="match status" value="1"/>
</dbReference>
<sequence length="374" mass="41638">MKDKGVQPLPDINILKGSIYSFKNRKTITRWLRDVCTAFNLKSTTLGLAVQLTDAFLVGNLKKLKVDRCQLAAVTSLWIAAKFEEMDSDLPNLKKIVEVCDSAYNGKEVLDMEETILSFYKWRLPHTTVVNHVYLQLHMLSNPQLVHKSPLVVSGNAVPVYILILDKKGDRRWVTLNFPPQSLLKDMLARLCEASQVALSSSVDVFQLFGEEFLLAQRMNLDLSIDKLSGDAQGRLRVFVSSARSQLTTIFAERGSYTILRNINSQFLDLCDALTSETVVHVEFLQLPSYVTALSITALAMCLVQEDSLKQVTEAVQFILTTLGISASQALAAADLLNTKYLPLVESSPSLNLPLPKENIRESLSTAFGRRIAS</sequence>
<evidence type="ECO:0000256" key="2">
    <source>
        <dbReference type="ARBA" id="ARBA00023127"/>
    </source>
</evidence>
<dbReference type="FunFam" id="1.10.472.10:FF:000010">
    <property type="entry name" value="G1/S-specific cyclin Cln1"/>
    <property type="match status" value="1"/>
</dbReference>
<name>A0A7G2C6A7_9TRYP</name>
<dbReference type="Gene3D" id="1.10.472.10">
    <property type="entry name" value="Cyclin-like"/>
    <property type="match status" value="1"/>
</dbReference>
<dbReference type="GO" id="GO:0051301">
    <property type="term" value="P:cell division"/>
    <property type="evidence" value="ECO:0007669"/>
    <property type="project" value="UniProtKB-KW"/>
</dbReference>
<dbReference type="VEuPathDB" id="TriTrypDB:ADEAN_000245800"/>
<keyword evidence="3" id="KW-0131">Cell cycle</keyword>
<evidence type="ECO:0000256" key="1">
    <source>
        <dbReference type="ARBA" id="ARBA00022618"/>
    </source>
</evidence>
<dbReference type="InterPro" id="IPR036915">
    <property type="entry name" value="Cyclin-like_sf"/>
</dbReference>
<keyword evidence="2 4" id="KW-0195">Cyclin</keyword>
<evidence type="ECO:0000256" key="4">
    <source>
        <dbReference type="RuleBase" id="RU000383"/>
    </source>
</evidence>
<comment type="similarity">
    <text evidence="4">Belongs to the cyclin family.</text>
</comment>
<feature type="domain" description="Cyclin-like" evidence="5">
    <location>
        <begin position="30"/>
        <end position="118"/>
    </location>
</feature>
<evidence type="ECO:0000313" key="7">
    <source>
        <dbReference type="Proteomes" id="UP000515908"/>
    </source>
</evidence>
<organism evidence="6 7">
    <name type="scientific">Angomonas deanei</name>
    <dbReference type="NCBI Taxonomy" id="59799"/>
    <lineage>
        <taxon>Eukaryota</taxon>
        <taxon>Discoba</taxon>
        <taxon>Euglenozoa</taxon>
        <taxon>Kinetoplastea</taxon>
        <taxon>Metakinetoplastina</taxon>
        <taxon>Trypanosomatida</taxon>
        <taxon>Trypanosomatidae</taxon>
        <taxon>Strigomonadinae</taxon>
        <taxon>Angomonas</taxon>
    </lineage>
</organism>
<gene>
    <name evidence="6" type="ORF">ADEAN_000245800</name>
</gene>
<evidence type="ECO:0000259" key="5">
    <source>
        <dbReference type="SMART" id="SM00385"/>
    </source>
</evidence>
<dbReference type="GO" id="GO:0051726">
    <property type="term" value="P:regulation of cell cycle"/>
    <property type="evidence" value="ECO:0007669"/>
    <property type="project" value="UniProtKB-ARBA"/>
</dbReference>
<reference evidence="6 7" key="1">
    <citation type="submission" date="2020-08" db="EMBL/GenBank/DDBJ databases">
        <authorList>
            <person name="Newling K."/>
            <person name="Davey J."/>
            <person name="Forrester S."/>
        </authorList>
    </citation>
    <scope>NUCLEOTIDE SEQUENCE [LARGE SCALE GENOMIC DNA]</scope>
    <source>
        <strain evidence="7">Crithidia deanei Carvalho (ATCC PRA-265)</strain>
    </source>
</reference>